<keyword evidence="2" id="KW-0274">FAD</keyword>
<dbReference type="Gene3D" id="3.50.50.60">
    <property type="entry name" value="FAD/NAD(P)-binding domain"/>
    <property type="match status" value="1"/>
</dbReference>
<keyword evidence="1" id="KW-0285">Flavoprotein</keyword>
<dbReference type="PANTHER" id="PTHR47178">
    <property type="entry name" value="MONOOXYGENASE, FAD-BINDING"/>
    <property type="match status" value="1"/>
</dbReference>
<dbReference type="InterPro" id="IPR036188">
    <property type="entry name" value="FAD/NAD-bd_sf"/>
</dbReference>
<protein>
    <recommendedName>
        <fullName evidence="5">FAD-binding domain-containing protein</fullName>
    </recommendedName>
</protein>
<sequence>MAIVGGGLGGLMCAQALAKANPQLKVIVYERSSAPSAESRPQGWHLGIQSMGINALRTVDIPRMDDLLCASVSSAFTICDHDANVLLRIGGPLKAEVREDREARFTGKMSACIVNRQDLHELLSQGVHIEYEKRFTKYEEEDDKVKLFFEDGSSAEADFLVGADGARSRMRGQLLPQITYGPVGVVNMGVVIENVPPLDDLPMLGPMLAYSMVRLLSNSGYSMLLGLAKTLEGKHQLLYVLTGPKDMFPDELQPDKATTAPVNDSSMTERLIAWAIETVSKHFHPEVAKITALVKSENLIFGGLLPSQSSSGLEKGNPFMQVKHKRVTLLGDAAHAMTTHRGMGANTSLADAVDLSQCLASPNWAQELPKYEAIMYKRGWKNVKGSLDNTLRMHKKNAESFSSRLSMRAAGVIMTLLGYSWS</sequence>
<evidence type="ECO:0000256" key="3">
    <source>
        <dbReference type="ARBA" id="ARBA00023002"/>
    </source>
</evidence>
<organism evidence="6 7">
    <name type="scientific">Bifiguratus adelaidae</name>
    <dbReference type="NCBI Taxonomy" id="1938954"/>
    <lineage>
        <taxon>Eukaryota</taxon>
        <taxon>Fungi</taxon>
        <taxon>Fungi incertae sedis</taxon>
        <taxon>Mucoromycota</taxon>
        <taxon>Mucoromycotina</taxon>
        <taxon>Endogonomycetes</taxon>
        <taxon>Endogonales</taxon>
        <taxon>Endogonales incertae sedis</taxon>
        <taxon>Bifiguratus</taxon>
    </lineage>
</organism>
<evidence type="ECO:0000313" key="6">
    <source>
        <dbReference type="EMBL" id="OZJ06085.1"/>
    </source>
</evidence>
<dbReference type="SUPFAM" id="SSF51905">
    <property type="entry name" value="FAD/NAD(P)-binding domain"/>
    <property type="match status" value="1"/>
</dbReference>
<dbReference type="GO" id="GO:0004497">
    <property type="term" value="F:monooxygenase activity"/>
    <property type="evidence" value="ECO:0007669"/>
    <property type="project" value="UniProtKB-KW"/>
</dbReference>
<evidence type="ECO:0000313" key="7">
    <source>
        <dbReference type="Proteomes" id="UP000242875"/>
    </source>
</evidence>
<dbReference type="Proteomes" id="UP000242875">
    <property type="component" value="Unassembled WGS sequence"/>
</dbReference>
<gene>
    <name evidence="6" type="ORF">BZG36_01114</name>
</gene>
<evidence type="ECO:0000256" key="2">
    <source>
        <dbReference type="ARBA" id="ARBA00022827"/>
    </source>
</evidence>
<dbReference type="Pfam" id="PF01494">
    <property type="entry name" value="FAD_binding_3"/>
    <property type="match status" value="1"/>
</dbReference>
<name>A0A261Y656_9FUNG</name>
<dbReference type="AlphaFoldDB" id="A0A261Y656"/>
<reference evidence="6 7" key="1">
    <citation type="journal article" date="2017" name="Mycologia">
        <title>Bifiguratus adelaidae, gen. et sp. nov., a new member of Mucoromycotina in endophytic and soil-dwelling habitats.</title>
        <authorList>
            <person name="Torres-Cruz T.J."/>
            <person name="Billingsley Tobias T.L."/>
            <person name="Almatruk M."/>
            <person name="Hesse C."/>
            <person name="Kuske C.R."/>
            <person name="Desiro A."/>
            <person name="Benucci G.M."/>
            <person name="Bonito G."/>
            <person name="Stajich J.E."/>
            <person name="Dunlap C."/>
            <person name="Arnold A.E."/>
            <person name="Porras-Alfaro A."/>
        </authorList>
    </citation>
    <scope>NUCLEOTIDE SEQUENCE [LARGE SCALE GENOMIC DNA]</scope>
    <source>
        <strain evidence="6 7">AZ0501</strain>
    </source>
</reference>
<keyword evidence="3" id="KW-0560">Oxidoreductase</keyword>
<dbReference type="GO" id="GO:0071949">
    <property type="term" value="F:FAD binding"/>
    <property type="evidence" value="ECO:0007669"/>
    <property type="project" value="InterPro"/>
</dbReference>
<evidence type="ECO:0000259" key="5">
    <source>
        <dbReference type="Pfam" id="PF01494"/>
    </source>
</evidence>
<dbReference type="PANTHER" id="PTHR47178:SF6">
    <property type="entry name" value="FAD-BINDING DOMAIN-CONTAINING PROTEIN"/>
    <property type="match status" value="1"/>
</dbReference>
<evidence type="ECO:0000256" key="4">
    <source>
        <dbReference type="ARBA" id="ARBA00023033"/>
    </source>
</evidence>
<dbReference type="EMBL" id="MVBO01000007">
    <property type="protein sequence ID" value="OZJ06085.1"/>
    <property type="molecule type" value="Genomic_DNA"/>
</dbReference>
<dbReference type="InterPro" id="IPR002938">
    <property type="entry name" value="FAD-bd"/>
</dbReference>
<keyword evidence="4" id="KW-0503">Monooxygenase</keyword>
<accession>A0A261Y656</accession>
<comment type="caution">
    <text evidence="6">The sequence shown here is derived from an EMBL/GenBank/DDBJ whole genome shotgun (WGS) entry which is preliminary data.</text>
</comment>
<evidence type="ECO:0000256" key="1">
    <source>
        <dbReference type="ARBA" id="ARBA00022630"/>
    </source>
</evidence>
<dbReference type="OrthoDB" id="655030at2759"/>
<proteinExistence type="predicted"/>
<feature type="domain" description="FAD-binding" evidence="5">
    <location>
        <begin position="2"/>
        <end position="363"/>
    </location>
</feature>
<keyword evidence="7" id="KW-1185">Reference proteome</keyword>